<protein>
    <submittedName>
        <fullName evidence="2 3">DUF772 domain-containing protein</fullName>
    </submittedName>
</protein>
<organism evidence="1 2">
    <name type="scientific">Macrostomum lignano</name>
    <dbReference type="NCBI Taxonomy" id="282301"/>
    <lineage>
        <taxon>Eukaryota</taxon>
        <taxon>Metazoa</taxon>
        <taxon>Spiralia</taxon>
        <taxon>Lophotrochozoa</taxon>
        <taxon>Platyhelminthes</taxon>
        <taxon>Rhabditophora</taxon>
        <taxon>Macrostomorpha</taxon>
        <taxon>Macrostomida</taxon>
        <taxon>Macrostomidae</taxon>
        <taxon>Macrostomum</taxon>
    </lineage>
</organism>
<proteinExistence type="predicted"/>
<keyword evidence="1" id="KW-1185">Reference proteome</keyword>
<dbReference type="AlphaFoldDB" id="A0A1I8H1V5"/>
<dbReference type="WBParaSite" id="maker-uti_cns_0008277-snap-gene-0.2-mRNA-1">
    <property type="protein sequence ID" value="maker-uti_cns_0008277-snap-gene-0.2-mRNA-1"/>
    <property type="gene ID" value="maker-uti_cns_0008277-snap-gene-0.2"/>
</dbReference>
<accession>A0A1I8H1V5</accession>
<sequence length="71" mass="7960">MLRGRHQRDSRLRSCQPMQEVLLLTLQAPYRRGQARTQLFINCLLADAGAPDSAGGVAFIRGLALKRALRR</sequence>
<name>A0A1I8H1V5_9PLAT</name>
<dbReference type="WBParaSite" id="maker-uti_cns_0003932-snap-gene-0.14-mRNA-1">
    <property type="protein sequence ID" value="maker-uti_cns_0003932-snap-gene-0.14-mRNA-1"/>
    <property type="gene ID" value="maker-uti_cns_0003932-snap-gene-0.14"/>
</dbReference>
<evidence type="ECO:0000313" key="2">
    <source>
        <dbReference type="WBParaSite" id="maker-uti_cns_0003932-snap-gene-0.14-mRNA-1"/>
    </source>
</evidence>
<evidence type="ECO:0000313" key="1">
    <source>
        <dbReference type="Proteomes" id="UP000095280"/>
    </source>
</evidence>
<reference evidence="2 3" key="1">
    <citation type="submission" date="2016-11" db="UniProtKB">
        <authorList>
            <consortium name="WormBaseParasite"/>
        </authorList>
    </citation>
    <scope>IDENTIFICATION</scope>
</reference>
<evidence type="ECO:0000313" key="3">
    <source>
        <dbReference type="WBParaSite" id="maker-uti_cns_0008277-snap-gene-0.2-mRNA-1"/>
    </source>
</evidence>
<dbReference type="Proteomes" id="UP000095280">
    <property type="component" value="Unplaced"/>
</dbReference>